<name>A0A7W5Z1L6_9HYPH</name>
<sequence length="83" mass="9092">MSFSSSQSRQRPSRALLRLALVAGVCLLAAACGRRGALEYPVDPNDPRVVESGVRVHSTGRDGEKVIRNYVTPDRKFVLDPLL</sequence>
<dbReference type="EMBL" id="JACICC010000001">
    <property type="protein sequence ID" value="MBB3808376.1"/>
    <property type="molecule type" value="Genomic_DNA"/>
</dbReference>
<gene>
    <name evidence="1" type="ORF">FHS81_000430</name>
</gene>
<comment type="caution">
    <text evidence="1">The sequence shown here is derived from an EMBL/GenBank/DDBJ whole genome shotgun (WGS) entry which is preliminary data.</text>
</comment>
<reference evidence="1 2" key="1">
    <citation type="submission" date="2020-08" db="EMBL/GenBank/DDBJ databases">
        <title>Genomic Encyclopedia of Type Strains, Phase IV (KMG-IV): sequencing the most valuable type-strain genomes for metagenomic binning, comparative biology and taxonomic classification.</title>
        <authorList>
            <person name="Goeker M."/>
        </authorList>
    </citation>
    <scope>NUCLEOTIDE SEQUENCE [LARGE SCALE GENOMIC DNA]</scope>
    <source>
        <strain evidence="1 2">DSM 28760</strain>
    </source>
</reference>
<evidence type="ECO:0000313" key="1">
    <source>
        <dbReference type="EMBL" id="MBB3808376.1"/>
    </source>
</evidence>
<accession>A0A7W5Z1L6</accession>
<dbReference type="Proteomes" id="UP000537592">
    <property type="component" value="Unassembled WGS sequence"/>
</dbReference>
<evidence type="ECO:0000313" key="2">
    <source>
        <dbReference type="Proteomes" id="UP000537592"/>
    </source>
</evidence>
<proteinExistence type="predicted"/>
<dbReference type="RefSeq" id="WP_183750376.1">
    <property type="nucleotide sequence ID" value="NZ_JACICC010000001.1"/>
</dbReference>
<keyword evidence="1" id="KW-0449">Lipoprotein</keyword>
<protein>
    <submittedName>
        <fullName evidence="1">Putative small lipoprotein YifL</fullName>
    </submittedName>
</protein>
<organism evidence="1 2">
    <name type="scientific">Pseudochelatococcus contaminans</name>
    <dbReference type="NCBI Taxonomy" id="1538103"/>
    <lineage>
        <taxon>Bacteria</taxon>
        <taxon>Pseudomonadati</taxon>
        <taxon>Pseudomonadota</taxon>
        <taxon>Alphaproteobacteria</taxon>
        <taxon>Hyphomicrobiales</taxon>
        <taxon>Chelatococcaceae</taxon>
        <taxon>Pseudochelatococcus</taxon>
    </lineage>
</organism>
<keyword evidence="2" id="KW-1185">Reference proteome</keyword>
<dbReference type="AlphaFoldDB" id="A0A7W5Z1L6"/>